<evidence type="ECO:0000256" key="9">
    <source>
        <dbReference type="HAMAP-Rule" id="MF_00812"/>
    </source>
</evidence>
<evidence type="ECO:0000256" key="2">
    <source>
        <dbReference type="ARBA" id="ARBA00004496"/>
    </source>
</evidence>
<gene>
    <name evidence="9" type="primary">tpm</name>
    <name evidence="10" type="ORF">HYPDE_39108</name>
</gene>
<evidence type="ECO:0000256" key="7">
    <source>
        <dbReference type="ARBA" id="ARBA00022679"/>
    </source>
</evidence>
<evidence type="ECO:0000313" key="11">
    <source>
        <dbReference type="Proteomes" id="UP000005952"/>
    </source>
</evidence>
<feature type="binding site" evidence="9">
    <location>
        <position position="123"/>
    </location>
    <ligand>
        <name>S-adenosyl-L-methionine</name>
        <dbReference type="ChEBI" id="CHEBI:59789"/>
    </ligand>
</feature>
<organism evidence="10 11">
    <name type="scientific">Hyphomicrobium denitrificans 1NES1</name>
    <dbReference type="NCBI Taxonomy" id="670307"/>
    <lineage>
        <taxon>Bacteria</taxon>
        <taxon>Pseudomonadati</taxon>
        <taxon>Pseudomonadota</taxon>
        <taxon>Alphaproteobacteria</taxon>
        <taxon>Hyphomicrobiales</taxon>
        <taxon>Hyphomicrobiaceae</taxon>
        <taxon>Hyphomicrobium</taxon>
    </lineage>
</organism>
<dbReference type="FunFam" id="3.40.50.150:FF:000101">
    <property type="entry name" value="Thiopurine S-methyltransferase"/>
    <property type="match status" value="1"/>
</dbReference>
<dbReference type="GO" id="GO:0008119">
    <property type="term" value="F:thiopurine S-methyltransferase activity"/>
    <property type="evidence" value="ECO:0007669"/>
    <property type="project" value="UniProtKB-UniRule"/>
</dbReference>
<dbReference type="AlphaFoldDB" id="N0BGE4"/>
<dbReference type="GO" id="GO:0032259">
    <property type="term" value="P:methylation"/>
    <property type="evidence" value="ECO:0007669"/>
    <property type="project" value="UniProtKB-KW"/>
</dbReference>
<dbReference type="KEGG" id="hdt:HYPDE_39108"/>
<dbReference type="PANTHER" id="PTHR10259:SF11">
    <property type="entry name" value="THIOPURINE S-METHYLTRANSFERASE"/>
    <property type="match status" value="1"/>
</dbReference>
<comment type="catalytic activity">
    <reaction evidence="1 9">
        <text>S-adenosyl-L-methionine + a thiopurine = S-adenosyl-L-homocysteine + a thiopurine S-methylether.</text>
        <dbReference type="EC" id="2.1.1.67"/>
    </reaction>
</comment>
<keyword evidence="8 9" id="KW-0949">S-adenosyl-L-methionine</keyword>
<comment type="similarity">
    <text evidence="3 9">Belongs to the class I-like SAM-binding methyltransferase superfamily. TPMT family.</text>
</comment>
<dbReference type="NCBIfam" id="NF009732">
    <property type="entry name" value="PRK13255.1"/>
    <property type="match status" value="1"/>
</dbReference>
<protein>
    <recommendedName>
        <fullName evidence="4 9">Thiopurine S-methyltransferase</fullName>
        <ecNumber evidence="4 9">2.1.1.67</ecNumber>
    </recommendedName>
    <alternativeName>
        <fullName evidence="9">Thiopurine methyltransferase</fullName>
    </alternativeName>
</protein>
<sequence>MDKAFWTERWKRREIGFHQPHIHEQLKRFWPTLGLPVASAVFVPLSGKSCDMIWLATQGHRVIGVELSEVAVQEFFKDGGQTPEVRSEGPFDVFSAGPFNLYRGDFFETPAEILKDIVAVYDRAALVALPPQLRARYAEKLTHIIPQKALIFLVALDYPENEISGPPFSVTRSEVERLYGDTFDIQVLEARDGLEASGNLRRRGVTRLQETAYLLRRR</sequence>
<dbReference type="PROSITE" id="PS51585">
    <property type="entry name" value="SAM_MT_TPMT"/>
    <property type="match status" value="1"/>
</dbReference>
<dbReference type="RefSeq" id="WP_015599506.1">
    <property type="nucleotide sequence ID" value="NC_021172.1"/>
</dbReference>
<dbReference type="Gene3D" id="3.40.50.150">
    <property type="entry name" value="Vaccinia Virus protein VP39"/>
    <property type="match status" value="1"/>
</dbReference>
<dbReference type="STRING" id="670307.HYPDE_39108"/>
<feature type="binding site" evidence="9">
    <location>
        <position position="10"/>
    </location>
    <ligand>
        <name>S-adenosyl-L-methionine</name>
        <dbReference type="ChEBI" id="CHEBI:59789"/>
    </ligand>
</feature>
<dbReference type="Proteomes" id="UP000005952">
    <property type="component" value="Chromosome"/>
</dbReference>
<evidence type="ECO:0000256" key="4">
    <source>
        <dbReference type="ARBA" id="ARBA00011905"/>
    </source>
</evidence>
<dbReference type="GO" id="GO:0010038">
    <property type="term" value="P:response to metal ion"/>
    <property type="evidence" value="ECO:0007669"/>
    <property type="project" value="InterPro"/>
</dbReference>
<dbReference type="HAMAP" id="MF_00812">
    <property type="entry name" value="Thiopur_methtran"/>
    <property type="match status" value="1"/>
</dbReference>
<keyword evidence="6 9" id="KW-0489">Methyltransferase</keyword>
<dbReference type="GO" id="GO:0005737">
    <property type="term" value="C:cytoplasm"/>
    <property type="evidence" value="ECO:0007669"/>
    <property type="project" value="UniProtKB-SubCell"/>
</dbReference>
<evidence type="ECO:0000256" key="5">
    <source>
        <dbReference type="ARBA" id="ARBA00022490"/>
    </source>
</evidence>
<evidence type="ECO:0000256" key="1">
    <source>
        <dbReference type="ARBA" id="ARBA00000903"/>
    </source>
</evidence>
<dbReference type="InterPro" id="IPR025835">
    <property type="entry name" value="Thiopurine_S-MeTrfase"/>
</dbReference>
<dbReference type="SUPFAM" id="SSF53335">
    <property type="entry name" value="S-adenosyl-L-methionine-dependent methyltransferases"/>
    <property type="match status" value="1"/>
</dbReference>
<dbReference type="InterPro" id="IPR022474">
    <property type="entry name" value="Thiopur_S-MeTfrase_Se/Te_detox"/>
</dbReference>
<feature type="binding site" evidence="9">
    <location>
        <position position="66"/>
    </location>
    <ligand>
        <name>S-adenosyl-L-methionine</name>
        <dbReference type="ChEBI" id="CHEBI:59789"/>
    </ligand>
</feature>
<dbReference type="EC" id="2.1.1.67" evidence="4 9"/>
<comment type="subcellular location">
    <subcellularLocation>
        <location evidence="2 9">Cytoplasm</location>
    </subcellularLocation>
</comment>
<dbReference type="eggNOG" id="COG0500">
    <property type="taxonomic scope" value="Bacteria"/>
</dbReference>
<dbReference type="PIRSF" id="PIRSF023956">
    <property type="entry name" value="Thiopurine_S-methyltransferase"/>
    <property type="match status" value="1"/>
</dbReference>
<dbReference type="InterPro" id="IPR029063">
    <property type="entry name" value="SAM-dependent_MTases_sf"/>
</dbReference>
<evidence type="ECO:0000313" key="10">
    <source>
        <dbReference type="EMBL" id="AGK59491.1"/>
    </source>
</evidence>
<dbReference type="InterPro" id="IPR008854">
    <property type="entry name" value="TPMT"/>
</dbReference>
<reference evidence="10 11" key="1">
    <citation type="journal article" date="2013" name="Genome Announc.">
        <title>Genome sequences for three denitrifying bacterial strains isolated from a uranium- and nitrate-contaminated subsurface environment.</title>
        <authorList>
            <person name="Venkatramanan R."/>
            <person name="Prakash O."/>
            <person name="Woyke T."/>
            <person name="Chain P."/>
            <person name="Goodwin L.A."/>
            <person name="Watson D."/>
            <person name="Brooks S."/>
            <person name="Kostka J.E."/>
            <person name="Green S.J."/>
        </authorList>
    </citation>
    <scope>NUCLEOTIDE SEQUENCE [LARGE SCALE GENOMIC DNA]</scope>
    <source>
        <strain evidence="10 11">1NES1</strain>
    </source>
</reference>
<proteinExistence type="inferred from homology"/>
<evidence type="ECO:0000256" key="8">
    <source>
        <dbReference type="ARBA" id="ARBA00022691"/>
    </source>
</evidence>
<keyword evidence="5 9" id="KW-0963">Cytoplasm</keyword>
<feature type="binding site" evidence="9">
    <location>
        <position position="45"/>
    </location>
    <ligand>
        <name>S-adenosyl-L-methionine</name>
        <dbReference type="ChEBI" id="CHEBI:59789"/>
    </ligand>
</feature>
<name>N0BGE4_9HYPH</name>
<dbReference type="HOGENOM" id="CLU_085515_1_0_5"/>
<evidence type="ECO:0000256" key="6">
    <source>
        <dbReference type="ARBA" id="ARBA00022603"/>
    </source>
</evidence>
<dbReference type="EMBL" id="CP005587">
    <property type="protein sequence ID" value="AGK59491.1"/>
    <property type="molecule type" value="Genomic_DNA"/>
</dbReference>
<keyword evidence="11" id="KW-1185">Reference proteome</keyword>
<evidence type="ECO:0000256" key="3">
    <source>
        <dbReference type="ARBA" id="ARBA00008145"/>
    </source>
</evidence>
<keyword evidence="7 9" id="KW-0808">Transferase</keyword>
<dbReference type="PANTHER" id="PTHR10259">
    <property type="entry name" value="THIOPURINE S-METHYLTRANSFERASE"/>
    <property type="match status" value="1"/>
</dbReference>
<dbReference type="OrthoDB" id="9778208at2"/>
<accession>N0BGE4</accession>
<dbReference type="Pfam" id="PF05724">
    <property type="entry name" value="TPMT"/>
    <property type="match status" value="1"/>
</dbReference>
<dbReference type="NCBIfam" id="TIGR03840">
    <property type="entry name" value="TMPT_Se_Te"/>
    <property type="match status" value="1"/>
</dbReference>